<name>A0A8W4F7Y6_PIG</name>
<keyword evidence="4 6" id="KW-0496">Mitochondrion</keyword>
<dbReference type="GeneTree" id="ENSGT00940000164236"/>
<evidence type="ECO:0000256" key="3">
    <source>
        <dbReference type="ARBA" id="ARBA00022946"/>
    </source>
</evidence>
<comment type="function">
    <text evidence="6">Plays an essential role in the assembly of succinate dehydrogenase (SDH), an enzyme complex (also referred to as respiratory complex II) that is a component of both the tricarboxylic acid (TCA) cycle and the mitochondrial electron transport chain, and which couples the oxidation of succinate to fumarate with the reduction of ubiquinone (coenzyme Q) to ubiquinol. Promotes maturation of the iron-sulfur protein subunit of the SDH catalytic dimer, protecting it from the deleterious effects of oxidants. May act together with SDHAF1.</text>
</comment>
<evidence type="ECO:0000256" key="6">
    <source>
        <dbReference type="RuleBase" id="RU368039"/>
    </source>
</evidence>
<dbReference type="Proteomes" id="UP000008227">
    <property type="component" value="Chromosome 4"/>
</dbReference>
<evidence type="ECO:0000313" key="9">
    <source>
        <dbReference type="Proteomes" id="UP000008227"/>
    </source>
</evidence>
<dbReference type="PANTHER" id="PTHR13137:SF6">
    <property type="entry name" value="SUCCINATE DEHYDROGENASE ASSEMBLY FACTOR 3, MITOCHONDRIAL"/>
    <property type="match status" value="1"/>
</dbReference>
<evidence type="ECO:0000256" key="5">
    <source>
        <dbReference type="ARBA" id="ARBA00023186"/>
    </source>
</evidence>
<protein>
    <recommendedName>
        <fullName evidence="6">Succinate dehydrogenase assembly factor 3</fullName>
        <shortName evidence="6">SDH assembly factor 3</shortName>
        <shortName evidence="6">SDHAF3</shortName>
    </recommendedName>
</protein>
<keyword evidence="3" id="KW-0809">Transit peptide</keyword>
<sequence length="116" mass="13197">MDEHSLPSRTAHSTFLGTLLLLWVLPLDLKALSKEYVKDEAQGLLQEWEVHAAVLWQLANENRRNSTEKACFGTILPEEKLNDFCGEQIGQFHKLMQEATKPNGQFSNTDSMKPKI</sequence>
<evidence type="ECO:0000256" key="1">
    <source>
        <dbReference type="ARBA" id="ARBA00004305"/>
    </source>
</evidence>
<comment type="similarity">
    <text evidence="2 6">Belongs to the complex I LYR family. SDHAF3 subfamily.</text>
</comment>
<keyword evidence="5 6" id="KW-0143">Chaperone</keyword>
<comment type="subcellular location">
    <subcellularLocation>
        <location evidence="1 6">Mitochondrion matrix</location>
    </subcellularLocation>
</comment>
<comment type="subunit">
    <text evidence="6">Interacts with the iron-sulfur protein subunit within the SDH catalytic dimer.</text>
</comment>
<feature type="chain" id="PRO_5036478331" description="Succinate dehydrogenase assembly factor 3" evidence="7">
    <location>
        <begin position="32"/>
        <end position="116"/>
    </location>
</feature>
<feature type="signal peptide" evidence="7">
    <location>
        <begin position="1"/>
        <end position="31"/>
    </location>
</feature>
<dbReference type="GO" id="GO:0005759">
    <property type="term" value="C:mitochondrial matrix"/>
    <property type="evidence" value="ECO:0007669"/>
    <property type="project" value="UniProtKB-SubCell"/>
</dbReference>
<dbReference type="GO" id="GO:0034553">
    <property type="term" value="P:mitochondrial respiratory chain complex II assembly"/>
    <property type="evidence" value="ECO:0007669"/>
    <property type="project" value="UniProtKB-UniRule"/>
</dbReference>
<evidence type="ECO:0000256" key="7">
    <source>
        <dbReference type="SAM" id="SignalP"/>
    </source>
</evidence>
<dbReference type="AlphaFoldDB" id="A0A8W4F7Y6"/>
<organism evidence="8 9">
    <name type="scientific">Sus scrofa</name>
    <name type="common">Pig</name>
    <dbReference type="NCBI Taxonomy" id="9823"/>
    <lineage>
        <taxon>Eukaryota</taxon>
        <taxon>Metazoa</taxon>
        <taxon>Chordata</taxon>
        <taxon>Craniata</taxon>
        <taxon>Vertebrata</taxon>
        <taxon>Euteleostomi</taxon>
        <taxon>Mammalia</taxon>
        <taxon>Eutheria</taxon>
        <taxon>Laurasiatheria</taxon>
        <taxon>Artiodactyla</taxon>
        <taxon>Suina</taxon>
        <taxon>Suidae</taxon>
        <taxon>Sus</taxon>
    </lineage>
</organism>
<evidence type="ECO:0000313" key="8">
    <source>
        <dbReference type="Ensembl" id="ENSSSCP00000074899.1"/>
    </source>
</evidence>
<proteinExistence type="inferred from homology"/>
<dbReference type="PANTHER" id="PTHR13137">
    <property type="entry name" value="DC11 ACN9 HOMOLOG"/>
    <property type="match status" value="1"/>
</dbReference>
<reference evidence="8" key="2">
    <citation type="submission" date="2025-08" db="UniProtKB">
        <authorList>
            <consortium name="Ensembl"/>
        </authorList>
    </citation>
    <scope>IDENTIFICATION</scope>
</reference>
<evidence type="ECO:0000256" key="4">
    <source>
        <dbReference type="ARBA" id="ARBA00023128"/>
    </source>
</evidence>
<dbReference type="Ensembl" id="ENSSSCT00000070455.1">
    <property type="protein sequence ID" value="ENSSSCP00000074899.1"/>
    <property type="gene ID" value="ENSSSCG00000047388.1"/>
</dbReference>
<reference evidence="8" key="1">
    <citation type="journal article" date="2020" name="Gigascience">
        <title>An improved pig reference genome sequence to enable pig genetics and genomics research.</title>
        <authorList>
            <person name="Warr A."/>
            <person name="Affara N."/>
            <person name="Aken B."/>
            <person name="Beiki H."/>
            <person name="Bickhart D.M."/>
            <person name="Billis K."/>
            <person name="Chow W."/>
            <person name="Eory L."/>
            <person name="Finlayson H.A."/>
            <person name="Flicek P."/>
            <person name="Giron C.G."/>
            <person name="Griffin D.K."/>
            <person name="Hall R."/>
            <person name="Hannum G."/>
            <person name="Hourlier T."/>
            <person name="Howe K."/>
            <person name="Hume D.A."/>
            <person name="Izuogu O."/>
            <person name="Kim K."/>
            <person name="Koren S."/>
            <person name="Liu H."/>
            <person name="Manchanda N."/>
            <person name="Martin F.J."/>
            <person name="Nonneman D.J."/>
            <person name="O'Connor R.E."/>
            <person name="Phillippy A.M."/>
            <person name="Rohrer G.A."/>
            <person name="Rosen B.D."/>
            <person name="Rund L.A."/>
            <person name="Sargent C.A."/>
            <person name="Schook L.B."/>
            <person name="Schroeder S.G."/>
            <person name="Schwartz A.S."/>
            <person name="Skinner B.M."/>
            <person name="Talbot R."/>
            <person name="Tseng E."/>
            <person name="Tuggle C.K."/>
            <person name="Watson M."/>
            <person name="Smith T.P.L."/>
            <person name="Archibald A.L."/>
        </authorList>
    </citation>
    <scope>NUCLEOTIDE SEQUENCE [LARGE SCALE GENOMIC DNA]</scope>
    <source>
        <strain evidence="8">Duroc</strain>
    </source>
</reference>
<accession>A0A8W4F7Y6</accession>
<evidence type="ECO:0000256" key="2">
    <source>
        <dbReference type="ARBA" id="ARBA00006020"/>
    </source>
</evidence>
<dbReference type="InterPro" id="IPR008381">
    <property type="entry name" value="SDHAF3/Sdh7"/>
</dbReference>
<keyword evidence="9" id="KW-1185">Reference proteome</keyword>
<keyword evidence="7" id="KW-0732">Signal</keyword>
<reference evidence="8" key="3">
    <citation type="submission" date="2025-09" db="UniProtKB">
        <authorList>
            <consortium name="Ensembl"/>
        </authorList>
    </citation>
    <scope>IDENTIFICATION</scope>
</reference>